<keyword evidence="6" id="KW-0732">Signal</keyword>
<feature type="compositionally biased region" description="Polar residues" evidence="5">
    <location>
        <begin position="276"/>
        <end position="290"/>
    </location>
</feature>
<evidence type="ECO:0000256" key="2">
    <source>
        <dbReference type="ARBA" id="ARBA00022692"/>
    </source>
</evidence>
<dbReference type="Pfam" id="PF20994">
    <property type="entry name" value="CENPU"/>
    <property type="match status" value="1"/>
</dbReference>
<keyword evidence="3" id="KW-1133">Transmembrane helix</keyword>
<dbReference type="InterPro" id="IPR009644">
    <property type="entry name" value="FKTN/MNN4/W02B3.4-1"/>
</dbReference>
<feature type="signal peptide" evidence="6">
    <location>
        <begin position="1"/>
        <end position="17"/>
    </location>
</feature>
<protein>
    <recommendedName>
        <fullName evidence="11">Mannosylphosphorylation protein (Mnn4)</fullName>
    </recommendedName>
</protein>
<dbReference type="PANTHER" id="PTHR15407">
    <property type="entry name" value="FUKUTIN-RELATED"/>
    <property type="match status" value="1"/>
</dbReference>
<evidence type="ECO:0000256" key="5">
    <source>
        <dbReference type="SAM" id="MobiDB-lite"/>
    </source>
</evidence>
<evidence type="ECO:0000256" key="4">
    <source>
        <dbReference type="ARBA" id="ARBA00023136"/>
    </source>
</evidence>
<feature type="compositionally biased region" description="Polar residues" evidence="5">
    <location>
        <begin position="396"/>
        <end position="414"/>
    </location>
</feature>
<evidence type="ECO:0000259" key="8">
    <source>
        <dbReference type="Pfam" id="PF20994"/>
    </source>
</evidence>
<feature type="compositionally biased region" description="Acidic residues" evidence="5">
    <location>
        <begin position="454"/>
        <end position="479"/>
    </location>
</feature>
<feature type="compositionally biased region" description="Basic residues" evidence="5">
    <location>
        <begin position="532"/>
        <end position="546"/>
    </location>
</feature>
<feature type="chain" id="PRO_5040244018" description="Mannosylphosphorylation protein (Mnn4)" evidence="6">
    <location>
        <begin position="18"/>
        <end position="784"/>
    </location>
</feature>
<sequence>MHFVRVFVWMVVGFTTAVPVRGFADGLAHQKAVSHDDQSFRVSKPDSSETHHDAKFAYDSRYMKQLLNKTAHRDAARTLIQSYLITCRELQVQTWLMNGSLLGWWWGKKMLPWDYSSNVQITEADLHFLAAYHNASVHVHKRKAIPKGKRYLLEISPDFMNRAQTGATDVIDARWTDLGSGLYLNITAVRYSPDHPSGEGVLYTKNGQQFHHIQLSPGMATGRERREGKLNERLRGAGRTNIDDNDTFNLDIPGIATGPAVQSSSSPGSLPAHPAAQTSLPSRTTSNAPDTRQETESPYQPAGDADLPGPRSSSAPVSAPSERDDPDLDEPEPVQPPSSAVFRGGPRVARTITEEITESPAGKPGSGHRQRINEAVNIGGAPTGRTPDISDEDDAQTQPSSPLANKTRTSNVSRPSIPAVPEESEGEREEEPSDEARTRPPQQQPGMARKEAVVVEEEEEEEEEDEPEESDHSDEGAVEIDDRRAAQSIGVKRPRPNKTRSPELGSEQSEDSQPEEPVQKRHRRSPAAQRQPAKRPKPQPKQKRHSSGSDRDDDAAIEITVQRFVNNFAQGADDEDELQQEIPFANRGGETVVDVFSQVCEEMISSTLENLQKMLQSSDDLGKKKELRVKIRAIGAYREELNSRLLQHAIHLNHWHSLRRRLRHVQKEKLALRDEIIRLKGEREQVALRMDAVRIKHEADSKESTSRLNASSLMHDIDLAVEQGREAPELSRKAEKEADLGNLDLVLAQISDQVSSTSSTGGLLQQVQDFNAFLERAAAALESG</sequence>
<feature type="region of interest" description="Disordered" evidence="5">
    <location>
        <begin position="233"/>
        <end position="554"/>
    </location>
</feature>
<feature type="domain" description="Inner kinetochore subunit AME1" evidence="8">
    <location>
        <begin position="591"/>
        <end position="776"/>
    </location>
</feature>
<comment type="subcellular location">
    <subcellularLocation>
        <location evidence="1">Membrane</location>
        <topology evidence="1">Single-pass membrane protein</topology>
    </subcellularLocation>
</comment>
<keyword evidence="10" id="KW-1185">Reference proteome</keyword>
<dbReference type="AlphaFoldDB" id="A0A9P8M4K8"/>
<dbReference type="PANTHER" id="PTHR15407:SF32">
    <property type="entry name" value="PROTEIN (MNN4), PUTATIVE (AFU_ORTHOLOGUE AFUA_1G03790)-RELATED"/>
    <property type="match status" value="1"/>
</dbReference>
<keyword evidence="2" id="KW-0812">Transmembrane</keyword>
<evidence type="ECO:0008006" key="11">
    <source>
        <dbReference type="Google" id="ProtNLM"/>
    </source>
</evidence>
<accession>A0A9P8M4K8</accession>
<evidence type="ECO:0000256" key="3">
    <source>
        <dbReference type="ARBA" id="ARBA00022989"/>
    </source>
</evidence>
<organism evidence="9 10">
    <name type="scientific">Metarhizium humberi</name>
    <dbReference type="NCBI Taxonomy" id="2596975"/>
    <lineage>
        <taxon>Eukaryota</taxon>
        <taxon>Fungi</taxon>
        <taxon>Dikarya</taxon>
        <taxon>Ascomycota</taxon>
        <taxon>Pezizomycotina</taxon>
        <taxon>Sordariomycetes</taxon>
        <taxon>Hypocreomycetidae</taxon>
        <taxon>Hypocreales</taxon>
        <taxon>Clavicipitaceae</taxon>
        <taxon>Metarhizium</taxon>
    </lineage>
</organism>
<evidence type="ECO:0000256" key="6">
    <source>
        <dbReference type="SAM" id="SignalP"/>
    </source>
</evidence>
<comment type="caution">
    <text evidence="9">The sequence shown here is derived from an EMBL/GenBank/DDBJ whole genome shotgun (WGS) entry which is preliminary data.</text>
</comment>
<proteinExistence type="predicted"/>
<dbReference type="InterPro" id="IPR048743">
    <property type="entry name" value="AME1"/>
</dbReference>
<dbReference type="GO" id="GO:0016020">
    <property type="term" value="C:membrane"/>
    <property type="evidence" value="ECO:0007669"/>
    <property type="project" value="UniProtKB-SubCell"/>
</dbReference>
<name>A0A9P8M4K8_9HYPO</name>
<feature type="compositionally biased region" description="Acidic residues" evidence="5">
    <location>
        <begin position="422"/>
        <end position="433"/>
    </location>
</feature>
<dbReference type="GO" id="GO:0009100">
    <property type="term" value="P:glycoprotein metabolic process"/>
    <property type="evidence" value="ECO:0007669"/>
    <property type="project" value="UniProtKB-ARBA"/>
</dbReference>
<evidence type="ECO:0000256" key="1">
    <source>
        <dbReference type="ARBA" id="ARBA00004167"/>
    </source>
</evidence>
<keyword evidence="4" id="KW-0472">Membrane</keyword>
<evidence type="ECO:0000313" key="10">
    <source>
        <dbReference type="Proteomes" id="UP000764110"/>
    </source>
</evidence>
<reference evidence="9 10" key="1">
    <citation type="submission" date="2020-07" db="EMBL/GenBank/DDBJ databases">
        <title>Metarhizium humberi genome.</title>
        <authorList>
            <person name="Lysoe E."/>
        </authorList>
    </citation>
    <scope>NUCLEOTIDE SEQUENCE [LARGE SCALE GENOMIC DNA]</scope>
    <source>
        <strain evidence="9 10">ESALQ1638</strain>
    </source>
</reference>
<dbReference type="Proteomes" id="UP000764110">
    <property type="component" value="Unassembled WGS sequence"/>
</dbReference>
<evidence type="ECO:0000313" key="9">
    <source>
        <dbReference type="EMBL" id="KAH0593848.1"/>
    </source>
</evidence>
<evidence type="ECO:0000259" key="7">
    <source>
        <dbReference type="Pfam" id="PF04991"/>
    </source>
</evidence>
<dbReference type="Pfam" id="PF04991">
    <property type="entry name" value="LicD"/>
    <property type="match status" value="1"/>
</dbReference>
<feature type="domain" description="LicD/FKTN/FKRP nucleotidyltransferase" evidence="7">
    <location>
        <begin position="87"/>
        <end position="203"/>
    </location>
</feature>
<dbReference type="EMBL" id="JACEFI010000018">
    <property type="protein sequence ID" value="KAH0593848.1"/>
    <property type="molecule type" value="Genomic_DNA"/>
</dbReference>
<gene>
    <name evidence="9" type="ORF">MHUMG1_08169</name>
</gene>
<dbReference type="InterPro" id="IPR007074">
    <property type="entry name" value="LicD/FKTN/FKRP_NTP_transf"/>
</dbReference>